<feature type="non-terminal residue" evidence="2">
    <location>
        <position position="1"/>
    </location>
</feature>
<dbReference type="GO" id="GO:0003676">
    <property type="term" value="F:nucleic acid binding"/>
    <property type="evidence" value="ECO:0007669"/>
    <property type="project" value="InterPro"/>
</dbReference>
<evidence type="ECO:0000313" key="2">
    <source>
        <dbReference type="EMBL" id="RDY01235.1"/>
    </source>
</evidence>
<dbReference type="InterPro" id="IPR012337">
    <property type="entry name" value="RNaseH-like_sf"/>
</dbReference>
<dbReference type="GO" id="GO:0015074">
    <property type="term" value="P:DNA integration"/>
    <property type="evidence" value="ECO:0007669"/>
    <property type="project" value="InterPro"/>
</dbReference>
<evidence type="ECO:0000313" key="3">
    <source>
        <dbReference type="Proteomes" id="UP000257109"/>
    </source>
</evidence>
<dbReference type="OrthoDB" id="1934939at2759"/>
<dbReference type="SUPFAM" id="SSF53098">
    <property type="entry name" value="Ribonuclease H-like"/>
    <property type="match status" value="1"/>
</dbReference>
<reference evidence="2" key="1">
    <citation type="submission" date="2018-05" db="EMBL/GenBank/DDBJ databases">
        <title>Draft genome of Mucuna pruriens seed.</title>
        <authorList>
            <person name="Nnadi N.E."/>
            <person name="Vos R."/>
            <person name="Hasami M.H."/>
            <person name="Devisetty U.K."/>
            <person name="Aguiy J.C."/>
        </authorList>
    </citation>
    <scope>NUCLEOTIDE SEQUENCE [LARGE SCALE GENOMIC DNA]</scope>
    <source>
        <strain evidence="2">JCA_2017</strain>
    </source>
</reference>
<dbReference type="PROSITE" id="PS50994">
    <property type="entry name" value="INTEGRASE"/>
    <property type="match status" value="1"/>
</dbReference>
<dbReference type="Gene3D" id="3.30.420.10">
    <property type="entry name" value="Ribonuclease H-like superfamily/Ribonuclease H"/>
    <property type="match status" value="1"/>
</dbReference>
<keyword evidence="3" id="KW-1185">Reference proteome</keyword>
<dbReference type="InterPro" id="IPR001584">
    <property type="entry name" value="Integrase_cat-core"/>
</dbReference>
<evidence type="ECO:0000259" key="1">
    <source>
        <dbReference type="PROSITE" id="PS50994"/>
    </source>
</evidence>
<feature type="domain" description="Integrase catalytic" evidence="1">
    <location>
        <begin position="1"/>
        <end position="170"/>
    </location>
</feature>
<organism evidence="2 3">
    <name type="scientific">Mucuna pruriens</name>
    <name type="common">Velvet bean</name>
    <name type="synonym">Dolichos pruriens</name>
    <dbReference type="NCBI Taxonomy" id="157652"/>
    <lineage>
        <taxon>Eukaryota</taxon>
        <taxon>Viridiplantae</taxon>
        <taxon>Streptophyta</taxon>
        <taxon>Embryophyta</taxon>
        <taxon>Tracheophyta</taxon>
        <taxon>Spermatophyta</taxon>
        <taxon>Magnoliopsida</taxon>
        <taxon>eudicotyledons</taxon>
        <taxon>Gunneridae</taxon>
        <taxon>Pentapetalae</taxon>
        <taxon>rosids</taxon>
        <taxon>fabids</taxon>
        <taxon>Fabales</taxon>
        <taxon>Fabaceae</taxon>
        <taxon>Papilionoideae</taxon>
        <taxon>50 kb inversion clade</taxon>
        <taxon>NPAAA clade</taxon>
        <taxon>indigoferoid/millettioid clade</taxon>
        <taxon>Phaseoleae</taxon>
        <taxon>Mucuna</taxon>
    </lineage>
</organism>
<proteinExistence type="predicted"/>
<dbReference type="PANTHER" id="PTHR48475:SF1">
    <property type="entry name" value="RNASE H TYPE-1 DOMAIN-CONTAINING PROTEIN"/>
    <property type="match status" value="1"/>
</dbReference>
<dbReference type="EMBL" id="QJKJ01002808">
    <property type="protein sequence ID" value="RDY01235.1"/>
    <property type="molecule type" value="Genomic_DNA"/>
</dbReference>
<dbReference type="AlphaFoldDB" id="A0A371HEM9"/>
<dbReference type="Proteomes" id="UP000257109">
    <property type="component" value="Unassembled WGS sequence"/>
</dbReference>
<sequence>MTHALPWYADICNYLVASTYLRGASKVYKARLESDAKYYIWGDPYLWRLCTNQILRKCIPESEAQFGMLKALINDQGSHLCNHAMANLLKKYGVVHQFDTAYHPQTNDQAEFFNREINRILRKEFKVGQKLLLFNSRLKLIAEVRDKANNHMFKVNGHQLKPYYEGSNLSSNMGEVKIVELIEPVIPMDPQEEISESLHAQLH</sequence>
<accession>A0A371HEM9</accession>
<gene>
    <name evidence="2" type="ORF">CR513_15464</name>
</gene>
<dbReference type="InterPro" id="IPR036397">
    <property type="entry name" value="RNaseH_sf"/>
</dbReference>
<dbReference type="PANTHER" id="PTHR48475">
    <property type="entry name" value="RIBONUCLEASE H"/>
    <property type="match status" value="1"/>
</dbReference>
<protein>
    <recommendedName>
        <fullName evidence="1">Integrase catalytic domain-containing protein</fullName>
    </recommendedName>
</protein>
<comment type="caution">
    <text evidence="2">The sequence shown here is derived from an EMBL/GenBank/DDBJ whole genome shotgun (WGS) entry which is preliminary data.</text>
</comment>
<name>A0A371HEM9_MUCPR</name>